<comment type="caution">
    <text evidence="2">The sequence shown here is derived from an EMBL/GenBank/DDBJ whole genome shotgun (WGS) entry which is preliminary data.</text>
</comment>
<gene>
    <name evidence="2" type="ORF">CKM354_000893800</name>
</gene>
<evidence type="ECO:0000313" key="2">
    <source>
        <dbReference type="EMBL" id="GIZ45785.1"/>
    </source>
</evidence>
<accession>A0A9P3CSD6</accession>
<reference evidence="2 3" key="1">
    <citation type="submission" date="2021-01" db="EMBL/GenBank/DDBJ databases">
        <title>Cercospora kikuchii MAFF 305040 whole genome shotgun sequence.</title>
        <authorList>
            <person name="Kashiwa T."/>
            <person name="Suzuki T."/>
        </authorList>
    </citation>
    <scope>NUCLEOTIDE SEQUENCE [LARGE SCALE GENOMIC DNA]</scope>
    <source>
        <strain evidence="2 3">MAFF 305040</strain>
    </source>
</reference>
<dbReference type="RefSeq" id="XP_044660272.1">
    <property type="nucleotide sequence ID" value="XM_044804337.1"/>
</dbReference>
<dbReference type="OrthoDB" id="2342176at2759"/>
<dbReference type="PANTHER" id="PTHR36182:SF1">
    <property type="entry name" value="PROTEIN, PUTATIVE (AFU_ORTHOLOGUE AFUA_6G10930)-RELATED"/>
    <property type="match status" value="1"/>
</dbReference>
<name>A0A9P3CSD6_9PEZI</name>
<evidence type="ECO:0000313" key="3">
    <source>
        <dbReference type="Proteomes" id="UP000825890"/>
    </source>
</evidence>
<evidence type="ECO:0008006" key="4">
    <source>
        <dbReference type="Google" id="ProtNLM"/>
    </source>
</evidence>
<feature type="chain" id="PRO_5040117000" description="Lytic polysaccharide monooxygenase" evidence="1">
    <location>
        <begin position="20"/>
        <end position="265"/>
    </location>
</feature>
<proteinExistence type="predicted"/>
<dbReference type="GeneID" id="68294513"/>
<organism evidence="2 3">
    <name type="scientific">Cercospora kikuchii</name>
    <dbReference type="NCBI Taxonomy" id="84275"/>
    <lineage>
        <taxon>Eukaryota</taxon>
        <taxon>Fungi</taxon>
        <taxon>Dikarya</taxon>
        <taxon>Ascomycota</taxon>
        <taxon>Pezizomycotina</taxon>
        <taxon>Dothideomycetes</taxon>
        <taxon>Dothideomycetidae</taxon>
        <taxon>Mycosphaerellales</taxon>
        <taxon>Mycosphaerellaceae</taxon>
        <taxon>Cercospora</taxon>
    </lineage>
</organism>
<dbReference type="AlphaFoldDB" id="A0A9P3CSD6"/>
<sequence>MHFPLALATMALFLATISAHMQLFFPAPFNASNNPHRTSTTADPYLEFPYNCCGNKDRWKHPCRGYQSLLFTPDGAPTATWRAGSPANFTLWGPTPYGGNHYGGSCQIGFSTDNGTTFHVATSYEGNCPHRDKGIGPSGQNFEFLVPNDLEPGIQLFAWIWYNRGQELNMNCAAVEIIVPPEEAPSIGYARDITSVPFNDRPLMFVADNGNDCETPHSTAELKFPEPGPEVVIGDGVYPFELPQGACGQKEMLAKQGYHVGEYEY</sequence>
<keyword evidence="3" id="KW-1185">Reference proteome</keyword>
<dbReference type="EMBL" id="BOLY01000005">
    <property type="protein sequence ID" value="GIZ45785.1"/>
    <property type="molecule type" value="Genomic_DNA"/>
</dbReference>
<protein>
    <recommendedName>
        <fullName evidence="4">Lytic polysaccharide monooxygenase</fullName>
    </recommendedName>
</protein>
<evidence type="ECO:0000256" key="1">
    <source>
        <dbReference type="SAM" id="SignalP"/>
    </source>
</evidence>
<dbReference type="Gene3D" id="2.70.50.70">
    <property type="match status" value="1"/>
</dbReference>
<feature type="signal peptide" evidence="1">
    <location>
        <begin position="1"/>
        <end position="19"/>
    </location>
</feature>
<keyword evidence="1" id="KW-0732">Signal</keyword>
<dbReference type="Proteomes" id="UP000825890">
    <property type="component" value="Unassembled WGS sequence"/>
</dbReference>
<dbReference type="PANTHER" id="PTHR36182">
    <property type="entry name" value="PROTEIN, PUTATIVE (AFU_ORTHOLOGUE AFUA_6G10930)-RELATED"/>
    <property type="match status" value="1"/>
</dbReference>